<reference evidence="6 7" key="1">
    <citation type="journal article" date="2012" name="MBio">
        <title>Comparative genome analysis of three eukaryotic parasites with differing abilities to transform leukocytes reveals key mediators of Theileria-induced leukocyte transformation.</title>
        <authorList>
            <person name="Hayashida K."/>
            <person name="Hara Y."/>
            <person name="Abe T."/>
            <person name="Yamasaki C."/>
            <person name="Toyoda A."/>
            <person name="Kosuge T."/>
            <person name="Suzuki Y."/>
            <person name="Sato Y."/>
            <person name="Kawashima S."/>
            <person name="Katayama T."/>
            <person name="Wakaguri H."/>
            <person name="Inoue N."/>
            <person name="Homma K."/>
            <person name="Tada-Umezaki M."/>
            <person name="Yagi Y."/>
            <person name="Fujii Y."/>
            <person name="Habara T."/>
            <person name="Kanehisa M."/>
            <person name="Watanabe H."/>
            <person name="Ito K."/>
            <person name="Gojobori T."/>
            <person name="Sugawara H."/>
            <person name="Imanishi T."/>
            <person name="Weir W."/>
            <person name="Gardner M."/>
            <person name="Pain A."/>
            <person name="Shiels B."/>
            <person name="Hattori M."/>
            <person name="Nene V."/>
            <person name="Sugimoto C."/>
        </authorList>
    </citation>
    <scope>NUCLEOTIDE SEQUENCE [LARGE SCALE GENOMIC DNA]</scope>
    <source>
        <strain evidence="6 7">Shintoku</strain>
    </source>
</reference>
<dbReference type="InterPro" id="IPR051137">
    <property type="entry name" value="PP4R3-like"/>
</dbReference>
<dbReference type="EMBL" id="AP011948">
    <property type="protein sequence ID" value="BAM40992.1"/>
    <property type="molecule type" value="Genomic_DNA"/>
</dbReference>
<dbReference type="GeneID" id="20715445"/>
<comment type="subcellular location">
    <subcellularLocation>
        <location evidence="1">Nucleus</location>
    </subcellularLocation>
</comment>
<dbReference type="STRING" id="869250.J4CDE3"/>
<evidence type="ECO:0000256" key="2">
    <source>
        <dbReference type="ARBA" id="ARBA00023242"/>
    </source>
</evidence>
<dbReference type="AlphaFoldDB" id="J4CDE3"/>
<evidence type="ECO:0000256" key="1">
    <source>
        <dbReference type="ARBA" id="ARBA00004123"/>
    </source>
</evidence>
<dbReference type="InterPro" id="IPR006887">
    <property type="entry name" value="P4R3-like_central_dom"/>
</dbReference>
<evidence type="ECO:0000313" key="7">
    <source>
        <dbReference type="Proteomes" id="UP000003786"/>
    </source>
</evidence>
<dbReference type="KEGG" id="tot:TOT_030000253"/>
<feature type="domain" description="Serine/threonine-protein phosphatase 4 regulatory subunit 3-like central" evidence="4">
    <location>
        <begin position="510"/>
        <end position="802"/>
    </location>
</feature>
<dbReference type="PANTHER" id="PTHR23318:SF0">
    <property type="entry name" value="SERINE_THREONINE-PROTEIN PHOSPHATASE 4 REGULATORY SUBUNIT 3"/>
    <property type="match status" value="1"/>
</dbReference>
<evidence type="ECO:0000259" key="5">
    <source>
        <dbReference type="Pfam" id="PF22972"/>
    </source>
</evidence>
<dbReference type="InterPro" id="IPR011993">
    <property type="entry name" value="PH-like_dom_sf"/>
</dbReference>
<dbReference type="VEuPathDB" id="PiroplasmaDB:TOT_030000253"/>
<dbReference type="GO" id="GO:0030289">
    <property type="term" value="C:protein phosphatase 4 complex"/>
    <property type="evidence" value="ECO:0007669"/>
    <property type="project" value="TreeGrafter"/>
</dbReference>
<dbReference type="OMA" id="HFFYKHC"/>
<dbReference type="InterPro" id="IPR055236">
    <property type="entry name" value="EVH1_PP4R3"/>
</dbReference>
<evidence type="ECO:0000313" key="6">
    <source>
        <dbReference type="EMBL" id="BAM40992.1"/>
    </source>
</evidence>
<feature type="compositionally biased region" description="Basic and acidic residues" evidence="3">
    <location>
        <begin position="623"/>
        <end position="638"/>
    </location>
</feature>
<dbReference type="GO" id="GO:0005654">
    <property type="term" value="C:nucleoplasm"/>
    <property type="evidence" value="ECO:0007669"/>
    <property type="project" value="TreeGrafter"/>
</dbReference>
<feature type="region of interest" description="Disordered" evidence="3">
    <location>
        <begin position="457"/>
        <end position="480"/>
    </location>
</feature>
<dbReference type="RefSeq" id="XP_009691293.1">
    <property type="nucleotide sequence ID" value="XM_009692998.1"/>
</dbReference>
<gene>
    <name evidence="6" type="ORF">TOT_030000253</name>
</gene>
<keyword evidence="7" id="KW-1185">Reference proteome</keyword>
<dbReference type="Gene3D" id="2.30.29.30">
    <property type="entry name" value="Pleckstrin-homology domain (PH domain)/Phosphotyrosine-binding domain (PTB)"/>
    <property type="match status" value="1"/>
</dbReference>
<dbReference type="Pfam" id="PF22972">
    <property type="entry name" value="EVH1_PP4R3"/>
    <property type="match status" value="1"/>
</dbReference>
<proteinExistence type="predicted"/>
<dbReference type="eggNOG" id="KOG2175">
    <property type="taxonomic scope" value="Eukaryota"/>
</dbReference>
<sequence>MADDDKLTQETKIDVADTNNQNESTYSFQLTDDLSRHPVNSLPPSCRRVKLYEISSSNDNWLDKGTGFCYFDGDLESKNPKLLINLEHYGTKTLVSTNIKENSDYSSQNDSIIIWQESGDLRLFRALSFQNVIGHNACWSYIRNFVDEANMQSSGSNVSVHSSDATANSLYRILPVPTASSLQKLESSLETYLCQTNLSEGIYMDLLEKKWLKELFGFMYKCIINEDLNTMSAISSILLKFVLNWCGSLELMHIFVSDDVFFDLLKSFEYDVDLISQNIRMEHVKFFKKYVRHHEVIPINNATFYQLIHANYRINYLKDVILPRHLDEFSIQRINSTVYANMTEIMNIILTEDNNFFDLLKSKLSSNYMAALFLRELLLTTRSSNLVSQTDRNSLILMVRNYQLLNELNGYFDESCEACKMYKETLLPLNKQSEEYYKNVKSVLSSLKGRSELNKLNHTTEEGQEGTSAPREGSGSDSAFEEKAELINREEYRPNLLCTSRHRLIEPLSLVVEIFHTCQDIFPAIVRSAVFIDAEIHGSPRLLLGLCDVLLNVSNEGLQSQTREIISRLLDPKNMDLPEKDEICNIFYDKGVLDYLMNYLNNSTTQKPSTEGERTPRLASEGDTQKNRSSDVSSKNRTDVCTASEEDTNSSEIMDLDVKNDTTVDKIEMNINAKLNIMEILSLCAREHKHRFKLRVQSQKIPLKVIKSSMSPYDKFLVVGSIKFIKICIQMKVSHRFKHRDKLVNKHIIRYNILRYILWILMYKVDAYSSNGSILESACLSLLAAIEATGTDSLIVYLFEDPFCQNITTKLKKYNACYNMLFNNLQRIYHSINNKSSFDENKWFEEDEDEEEEDLLAEKRKMDQDAMLEDNLISVYTATGANLLYEDSPSDKWVINKKIKITPSINNNLMEGGINKKITVKLKNKDDRSIADEFLLDAQDVDTIN</sequence>
<name>J4CDE3_THEOR</name>
<dbReference type="GO" id="GO:0072542">
    <property type="term" value="F:protein phosphatase activator activity"/>
    <property type="evidence" value="ECO:0007669"/>
    <property type="project" value="TreeGrafter"/>
</dbReference>
<evidence type="ECO:0000256" key="3">
    <source>
        <dbReference type="SAM" id="MobiDB-lite"/>
    </source>
</evidence>
<feature type="domain" description="Serine/threonine-protein phosphatase 4 regulatory subunit 3-like central" evidence="4">
    <location>
        <begin position="189"/>
        <end position="400"/>
    </location>
</feature>
<dbReference type="Pfam" id="PF04802">
    <property type="entry name" value="PP4R3"/>
    <property type="match status" value="2"/>
</dbReference>
<dbReference type="PANTHER" id="PTHR23318">
    <property type="entry name" value="ATP SYNTHASE GAMMA-RELATED"/>
    <property type="match status" value="1"/>
</dbReference>
<organism evidence="6 7">
    <name type="scientific">Theileria orientalis strain Shintoku</name>
    <dbReference type="NCBI Taxonomy" id="869250"/>
    <lineage>
        <taxon>Eukaryota</taxon>
        <taxon>Sar</taxon>
        <taxon>Alveolata</taxon>
        <taxon>Apicomplexa</taxon>
        <taxon>Aconoidasida</taxon>
        <taxon>Piroplasmida</taxon>
        <taxon>Theileriidae</taxon>
        <taxon>Theileria</taxon>
    </lineage>
</organism>
<dbReference type="Proteomes" id="UP000003786">
    <property type="component" value="Chromosome 3"/>
</dbReference>
<evidence type="ECO:0000259" key="4">
    <source>
        <dbReference type="Pfam" id="PF04802"/>
    </source>
</evidence>
<accession>J4CDE3</accession>
<feature type="region of interest" description="Disordered" evidence="3">
    <location>
        <begin position="603"/>
        <end position="648"/>
    </location>
</feature>
<keyword evidence="2" id="KW-0539">Nucleus</keyword>
<feature type="domain" description="PP4R3 EVH1-like" evidence="5">
    <location>
        <begin position="47"/>
        <end position="145"/>
    </location>
</feature>
<protein>
    <submittedName>
        <fullName evidence="6">Uncharacterized protein</fullName>
    </submittedName>
</protein>
<dbReference type="OrthoDB" id="361010at2759"/>